<evidence type="ECO:0000256" key="2">
    <source>
        <dbReference type="PROSITE-ProRule" id="PRU00335"/>
    </source>
</evidence>
<gene>
    <name evidence="4" type="ORF">ACJDUG_13940</name>
</gene>
<keyword evidence="1 2" id="KW-0238">DNA-binding</keyword>
<accession>A0ABW8T7J3</accession>
<dbReference type="InterPro" id="IPR050624">
    <property type="entry name" value="HTH-type_Tx_Regulator"/>
</dbReference>
<dbReference type="Gene3D" id="1.10.357.10">
    <property type="entry name" value="Tetracycline Repressor, domain 2"/>
    <property type="match status" value="1"/>
</dbReference>
<dbReference type="Pfam" id="PF08359">
    <property type="entry name" value="TetR_C_4"/>
    <property type="match status" value="1"/>
</dbReference>
<dbReference type="PANTHER" id="PTHR43479">
    <property type="entry name" value="ACREF/ENVCD OPERON REPRESSOR-RELATED"/>
    <property type="match status" value="1"/>
</dbReference>
<evidence type="ECO:0000313" key="5">
    <source>
        <dbReference type="Proteomes" id="UP001623591"/>
    </source>
</evidence>
<dbReference type="SUPFAM" id="SSF46689">
    <property type="entry name" value="Homeodomain-like"/>
    <property type="match status" value="1"/>
</dbReference>
<sequence>MNKSYIPRKESIVITAIEIIDELGIHELSTREIARRQGVSDASLYRHFNSKQDILLEVLDYYSNYDTFIINTIEQKNTPFKEKIIQFFKSYAEYYENYPAIIAVGLSHSVFLYDKLLSNKFNHILDTRSKFLQKLISSGQIENSINKKITVDILCHILQGTFNDITLNWRINGCSFPLKEKIIESMEMVLNNL</sequence>
<comment type="caution">
    <text evidence="4">The sequence shown here is derived from an EMBL/GenBank/DDBJ whole genome shotgun (WGS) entry which is preliminary data.</text>
</comment>
<evidence type="ECO:0000313" key="4">
    <source>
        <dbReference type="EMBL" id="MFL0248066.1"/>
    </source>
</evidence>
<keyword evidence="5" id="KW-1185">Reference proteome</keyword>
<dbReference type="Proteomes" id="UP001623591">
    <property type="component" value="Unassembled WGS sequence"/>
</dbReference>
<dbReference type="Gene3D" id="1.10.10.60">
    <property type="entry name" value="Homeodomain-like"/>
    <property type="match status" value="1"/>
</dbReference>
<dbReference type="InterPro" id="IPR023772">
    <property type="entry name" value="DNA-bd_HTH_TetR-type_CS"/>
</dbReference>
<dbReference type="InterPro" id="IPR036271">
    <property type="entry name" value="Tet_transcr_reg_TetR-rel_C_sf"/>
</dbReference>
<organism evidence="4 5">
    <name type="scientific">Candidatus Clostridium stratigraminis</name>
    <dbReference type="NCBI Taxonomy" id="3381661"/>
    <lineage>
        <taxon>Bacteria</taxon>
        <taxon>Bacillati</taxon>
        <taxon>Bacillota</taxon>
        <taxon>Clostridia</taxon>
        <taxon>Eubacteriales</taxon>
        <taxon>Clostridiaceae</taxon>
        <taxon>Clostridium</taxon>
    </lineage>
</organism>
<dbReference type="PROSITE" id="PS01081">
    <property type="entry name" value="HTH_TETR_1"/>
    <property type="match status" value="1"/>
</dbReference>
<dbReference type="EMBL" id="JBJHZZ010000012">
    <property type="protein sequence ID" value="MFL0248066.1"/>
    <property type="molecule type" value="Genomic_DNA"/>
</dbReference>
<dbReference type="InterPro" id="IPR009057">
    <property type="entry name" value="Homeodomain-like_sf"/>
</dbReference>
<evidence type="ECO:0000256" key="1">
    <source>
        <dbReference type="ARBA" id="ARBA00023125"/>
    </source>
</evidence>
<dbReference type="InterPro" id="IPR013570">
    <property type="entry name" value="Tscrpt_reg_YsiA_C"/>
</dbReference>
<reference evidence="4 5" key="1">
    <citation type="submission" date="2024-11" db="EMBL/GenBank/DDBJ databases">
        <authorList>
            <person name="Heng Y.C."/>
            <person name="Lim A.C.H."/>
            <person name="Lee J.K.Y."/>
            <person name="Kittelmann S."/>
        </authorList>
    </citation>
    <scope>NUCLEOTIDE SEQUENCE [LARGE SCALE GENOMIC DNA]</scope>
    <source>
        <strain evidence="4 5">WILCCON 0185</strain>
    </source>
</reference>
<dbReference type="SUPFAM" id="SSF48498">
    <property type="entry name" value="Tetracyclin repressor-like, C-terminal domain"/>
    <property type="match status" value="1"/>
</dbReference>
<dbReference type="PROSITE" id="PS50977">
    <property type="entry name" value="HTH_TETR_2"/>
    <property type="match status" value="1"/>
</dbReference>
<feature type="DNA-binding region" description="H-T-H motif" evidence="2">
    <location>
        <begin position="29"/>
        <end position="48"/>
    </location>
</feature>
<feature type="domain" description="HTH tetR-type" evidence="3">
    <location>
        <begin position="6"/>
        <end position="66"/>
    </location>
</feature>
<dbReference type="RefSeq" id="WP_406770498.1">
    <property type="nucleotide sequence ID" value="NZ_JBJHZZ010000012.1"/>
</dbReference>
<protein>
    <submittedName>
        <fullName evidence="4">TetR/AcrR family transcriptional regulator</fullName>
    </submittedName>
</protein>
<dbReference type="Pfam" id="PF00440">
    <property type="entry name" value="TetR_N"/>
    <property type="match status" value="1"/>
</dbReference>
<proteinExistence type="predicted"/>
<dbReference type="PRINTS" id="PR00455">
    <property type="entry name" value="HTHTETR"/>
</dbReference>
<name>A0ABW8T7J3_9CLOT</name>
<evidence type="ECO:0000259" key="3">
    <source>
        <dbReference type="PROSITE" id="PS50977"/>
    </source>
</evidence>
<dbReference type="InterPro" id="IPR001647">
    <property type="entry name" value="HTH_TetR"/>
</dbReference>
<dbReference type="PANTHER" id="PTHR43479:SF11">
    <property type="entry name" value="ACREF_ENVCD OPERON REPRESSOR-RELATED"/>
    <property type="match status" value="1"/>
</dbReference>